<accession>A0A0M3UFE6</accession>
<organism evidence="1 2">
    <name type="scientific">Arthrobacter alpinus</name>
    <dbReference type="NCBI Taxonomy" id="656366"/>
    <lineage>
        <taxon>Bacteria</taxon>
        <taxon>Bacillati</taxon>
        <taxon>Actinomycetota</taxon>
        <taxon>Actinomycetes</taxon>
        <taxon>Micrococcales</taxon>
        <taxon>Micrococcaceae</taxon>
        <taxon>Arthrobacter</taxon>
    </lineage>
</organism>
<evidence type="ECO:0000313" key="2">
    <source>
        <dbReference type="Proteomes" id="UP000062833"/>
    </source>
</evidence>
<gene>
    <name evidence="1" type="ORF">AOC05_00515</name>
</gene>
<sequence length="265" mass="28770">MVVEREIWTVEAPAGGWTSPWPQCMELAAAIPSEQWTLVGGLMVQLHATAAGLPVSRATTDVDMVLHIETEATTAPKMQQALGALGYEIEQSIDKDAPAQRFIRGKQQVDVMVADHTAPRNITKMAGREPFQIEGGTQALQRTVNVVITGDDGAETRLSIPNLHGSLVLKGAAYMTDSRDRGRHLDDAAVLCACIKDPYAIVEERHGSDRKRFKALFAALESPTHHGWMQLEESNRQAAQDVLRILATADKLPALPPIGRLGGPT</sequence>
<proteinExistence type="predicted"/>
<name>A0A0M3UFE6_9MICC</name>
<dbReference type="Proteomes" id="UP000062833">
    <property type="component" value="Chromosome"/>
</dbReference>
<dbReference type="OrthoDB" id="5175769at2"/>
<keyword evidence="2" id="KW-1185">Reference proteome</keyword>
<dbReference type="KEGG" id="aaq:AOC05_00515"/>
<dbReference type="EMBL" id="CP012677">
    <property type="protein sequence ID" value="ALE91195.1"/>
    <property type="molecule type" value="Genomic_DNA"/>
</dbReference>
<evidence type="ECO:0000313" key="1">
    <source>
        <dbReference type="EMBL" id="ALE91195.1"/>
    </source>
</evidence>
<dbReference type="PATRIC" id="fig|656366.3.peg.106"/>
<reference evidence="2" key="1">
    <citation type="submission" date="2015-09" db="EMBL/GenBank/DDBJ databases">
        <title>Complete genome of Arthrobacter alpinus strain R3.8.</title>
        <authorList>
            <person name="See-Too W.S."/>
            <person name="Chan K.G."/>
        </authorList>
    </citation>
    <scope>NUCLEOTIDE SEQUENCE [LARGE SCALE GENOMIC DNA]</scope>
    <source>
        <strain evidence="2">R3.8</strain>
    </source>
</reference>
<evidence type="ECO:0008006" key="3">
    <source>
        <dbReference type="Google" id="ProtNLM"/>
    </source>
</evidence>
<dbReference type="AlphaFoldDB" id="A0A0M3UFE6"/>
<protein>
    <recommendedName>
        <fullName evidence="3">Nucleotidyl transferase AbiEii toxin, Type IV TA system</fullName>
    </recommendedName>
</protein>